<dbReference type="InterPro" id="IPR018076">
    <property type="entry name" value="T2SS_GspF_dom"/>
</dbReference>
<dbReference type="PANTHER" id="PTHR35007">
    <property type="entry name" value="INTEGRAL MEMBRANE PROTEIN-RELATED"/>
    <property type="match status" value="1"/>
</dbReference>
<keyword evidence="5 6" id="KW-0472">Membrane</keyword>
<comment type="caution">
    <text evidence="8">The sequence shown here is derived from an EMBL/GenBank/DDBJ whole genome shotgun (WGS) entry which is preliminary data.</text>
</comment>
<feature type="domain" description="Type II secretion system protein GspF" evidence="7">
    <location>
        <begin position="113"/>
        <end position="206"/>
    </location>
</feature>
<keyword evidence="2" id="KW-1003">Cell membrane</keyword>
<evidence type="ECO:0000256" key="5">
    <source>
        <dbReference type="ARBA" id="ARBA00023136"/>
    </source>
</evidence>
<dbReference type="RefSeq" id="WP_170209462.1">
    <property type="nucleotide sequence ID" value="NZ_JBHTGQ010000028.1"/>
</dbReference>
<evidence type="ECO:0000256" key="2">
    <source>
        <dbReference type="ARBA" id="ARBA00022475"/>
    </source>
</evidence>
<evidence type="ECO:0000313" key="8">
    <source>
        <dbReference type="EMBL" id="MFC7750785.1"/>
    </source>
</evidence>
<dbReference type="Proteomes" id="UP001596528">
    <property type="component" value="Unassembled WGS sequence"/>
</dbReference>
<dbReference type="PANTHER" id="PTHR35007:SF1">
    <property type="entry name" value="PILUS ASSEMBLY PROTEIN"/>
    <property type="match status" value="1"/>
</dbReference>
<keyword evidence="4 6" id="KW-1133">Transmembrane helix</keyword>
<proteinExistence type="predicted"/>
<accession>A0ABW2V7L8</accession>
<evidence type="ECO:0000256" key="4">
    <source>
        <dbReference type="ARBA" id="ARBA00022989"/>
    </source>
</evidence>
<evidence type="ECO:0000256" key="3">
    <source>
        <dbReference type="ARBA" id="ARBA00022692"/>
    </source>
</evidence>
<name>A0ABW2V7L8_9BACL</name>
<feature type="transmembrane region" description="Helical" evidence="6">
    <location>
        <begin position="39"/>
        <end position="57"/>
    </location>
</feature>
<feature type="transmembrane region" description="Helical" evidence="6">
    <location>
        <begin position="221"/>
        <end position="244"/>
    </location>
</feature>
<dbReference type="EMBL" id="JBHTGQ010000028">
    <property type="protein sequence ID" value="MFC7750785.1"/>
    <property type="molecule type" value="Genomic_DNA"/>
</dbReference>
<feature type="transmembrane region" description="Helical" evidence="6">
    <location>
        <begin position="15"/>
        <end position="33"/>
    </location>
</feature>
<evidence type="ECO:0000313" key="9">
    <source>
        <dbReference type="Proteomes" id="UP001596528"/>
    </source>
</evidence>
<dbReference type="Pfam" id="PF00482">
    <property type="entry name" value="T2SSF"/>
    <property type="match status" value="1"/>
</dbReference>
<keyword evidence="3 6" id="KW-0812">Transmembrane</keyword>
<evidence type="ECO:0000256" key="6">
    <source>
        <dbReference type="SAM" id="Phobius"/>
    </source>
</evidence>
<reference evidence="9" key="1">
    <citation type="journal article" date="2019" name="Int. J. Syst. Evol. Microbiol.">
        <title>The Global Catalogue of Microorganisms (GCM) 10K type strain sequencing project: providing services to taxonomists for standard genome sequencing and annotation.</title>
        <authorList>
            <consortium name="The Broad Institute Genomics Platform"/>
            <consortium name="The Broad Institute Genome Sequencing Center for Infectious Disease"/>
            <person name="Wu L."/>
            <person name="Ma J."/>
        </authorList>
    </citation>
    <scope>NUCLEOTIDE SEQUENCE [LARGE SCALE GENOMIC DNA]</scope>
    <source>
        <strain evidence="9">JCM 18657</strain>
    </source>
</reference>
<comment type="subcellular location">
    <subcellularLocation>
        <location evidence="1">Cell membrane</location>
        <topology evidence="1">Multi-pass membrane protein</topology>
    </subcellularLocation>
</comment>
<protein>
    <submittedName>
        <fullName evidence="8">Type II secretion system F family protein</fullName>
    </submittedName>
</protein>
<keyword evidence="9" id="KW-1185">Reference proteome</keyword>
<feature type="transmembrane region" description="Helical" evidence="6">
    <location>
        <begin position="192"/>
        <end position="209"/>
    </location>
</feature>
<organism evidence="8 9">
    <name type="scientific">Paenibacillus thermoaerophilus</name>
    <dbReference type="NCBI Taxonomy" id="1215385"/>
    <lineage>
        <taxon>Bacteria</taxon>
        <taxon>Bacillati</taxon>
        <taxon>Bacillota</taxon>
        <taxon>Bacilli</taxon>
        <taxon>Bacillales</taxon>
        <taxon>Paenibacillaceae</taxon>
        <taxon>Paenibacillus</taxon>
    </lineage>
</organism>
<sequence>MKARELYPLYRIKPAERIAVVAAACLAGAAIGWLLYGTWWGIGAMAALGPLVWRPYVRLRREAARERIDRAFQQALYAVSTSLAAGKSVENAFRDAPDDLKLIGGRIDFIMDDLLRIRGQLAIGEPLEKALANWADRTESDTVRQFAEVFSACKRTGGNLADVIRQTTHLMGEKQDIARDIAIVVSRKRWEARALTVIPFAILAMLRFTSPDYVQPLYSPAGAVVMTGALLLVASAVIWMNAIVKLKV</sequence>
<evidence type="ECO:0000256" key="1">
    <source>
        <dbReference type="ARBA" id="ARBA00004651"/>
    </source>
</evidence>
<evidence type="ECO:0000259" key="7">
    <source>
        <dbReference type="Pfam" id="PF00482"/>
    </source>
</evidence>
<gene>
    <name evidence="8" type="ORF">ACFQWB_12730</name>
</gene>